<evidence type="ECO:0000313" key="8">
    <source>
        <dbReference type="Proteomes" id="UP000095284"/>
    </source>
</evidence>
<reference evidence="7" key="2">
    <citation type="submission" date="2020-08" db="EMBL/GenBank/DDBJ databases">
        <authorList>
            <person name="Kikuchi T."/>
        </authorList>
    </citation>
    <scope>NUCLEOTIDE SEQUENCE</scope>
    <source>
        <strain evidence="6">Ka4C1</strain>
    </source>
</reference>
<dbReference type="EMBL" id="CAJFCV020000002">
    <property type="protein sequence ID" value="CAG9098700.1"/>
    <property type="molecule type" value="Genomic_DNA"/>
</dbReference>
<dbReference type="Proteomes" id="UP000659654">
    <property type="component" value="Unassembled WGS sequence"/>
</dbReference>
<dbReference type="InterPro" id="IPR001534">
    <property type="entry name" value="Transthyretin-like"/>
</dbReference>
<organism evidence="8 10">
    <name type="scientific">Bursaphelenchus xylophilus</name>
    <name type="common">Pinewood nematode worm</name>
    <name type="synonym">Aphelenchoides xylophilus</name>
    <dbReference type="NCBI Taxonomy" id="6326"/>
    <lineage>
        <taxon>Eukaryota</taxon>
        <taxon>Metazoa</taxon>
        <taxon>Ecdysozoa</taxon>
        <taxon>Nematoda</taxon>
        <taxon>Chromadorea</taxon>
        <taxon>Rhabditida</taxon>
        <taxon>Tylenchina</taxon>
        <taxon>Tylenchomorpha</taxon>
        <taxon>Aphelenchoidea</taxon>
        <taxon>Aphelenchoididae</taxon>
        <taxon>Bursaphelenchus</taxon>
    </lineage>
</organism>
<dbReference type="Gene3D" id="2.60.40.3330">
    <property type="match status" value="1"/>
</dbReference>
<keyword evidence="9" id="KW-1185">Reference proteome</keyword>
<evidence type="ECO:0000313" key="6">
    <source>
        <dbReference type="EMBL" id="CAD5216085.1"/>
    </source>
</evidence>
<dbReference type="EMBL" id="CAJFDI010000002">
    <property type="protein sequence ID" value="CAD5216085.1"/>
    <property type="molecule type" value="Genomic_DNA"/>
</dbReference>
<sequence>MLPVTFIVLLALSGVHALGRMQSTAVRASLSCDGNPASGVMVRLYDEDRTDMDDLMKEGLTDAHGKFQLIGHETEITKIDPKVNIYHTCGHTGPCKRKLTIYIPDNYISEGETPGKMFDIGHINLNARFAGESTDCIH</sequence>
<reference evidence="10" key="1">
    <citation type="submission" date="2016-11" db="UniProtKB">
        <authorList>
            <consortium name="WormBaseParasite"/>
        </authorList>
    </citation>
    <scope>IDENTIFICATION</scope>
</reference>
<protein>
    <submittedName>
        <fullName evidence="6">(pine wood nematode) hypothetical protein</fullName>
    </submittedName>
</protein>
<evidence type="ECO:0000256" key="4">
    <source>
        <dbReference type="ARBA" id="ARBA00022729"/>
    </source>
</evidence>
<dbReference type="Proteomes" id="UP000095284">
    <property type="component" value="Unplaced"/>
</dbReference>
<dbReference type="InterPro" id="IPR038479">
    <property type="entry name" value="Transthyretin-like_sf"/>
</dbReference>
<evidence type="ECO:0000313" key="9">
    <source>
        <dbReference type="Proteomes" id="UP000659654"/>
    </source>
</evidence>
<dbReference type="GO" id="GO:0009986">
    <property type="term" value="C:cell surface"/>
    <property type="evidence" value="ECO:0007669"/>
    <property type="project" value="InterPro"/>
</dbReference>
<dbReference type="PANTHER" id="PTHR21700">
    <property type="entry name" value="TRANSTHYRETIN-LIKE FAMILY PROTEIN-RELATED"/>
    <property type="match status" value="1"/>
</dbReference>
<proteinExistence type="inferred from homology"/>
<feature type="signal peptide" evidence="5">
    <location>
        <begin position="1"/>
        <end position="17"/>
    </location>
</feature>
<dbReference type="GO" id="GO:0005576">
    <property type="term" value="C:extracellular region"/>
    <property type="evidence" value="ECO:0007669"/>
    <property type="project" value="UniProtKB-SubCell"/>
</dbReference>
<dbReference type="Pfam" id="PF01060">
    <property type="entry name" value="TTR-52"/>
    <property type="match status" value="1"/>
</dbReference>
<comment type="subcellular location">
    <subcellularLocation>
        <location evidence="1">Secreted</location>
    </subcellularLocation>
</comment>
<keyword evidence="3" id="KW-0964">Secreted</keyword>
<feature type="chain" id="PRO_5036022298" evidence="5">
    <location>
        <begin position="18"/>
        <end position="138"/>
    </location>
</feature>
<gene>
    <name evidence="6" type="ORF">BXYJ_LOCUS4353</name>
</gene>
<name>A0A1I7SW24_BURXY</name>
<keyword evidence="4 5" id="KW-0732">Signal</keyword>
<evidence type="ECO:0000256" key="5">
    <source>
        <dbReference type="SAM" id="SignalP"/>
    </source>
</evidence>
<evidence type="ECO:0000256" key="3">
    <source>
        <dbReference type="ARBA" id="ARBA00022525"/>
    </source>
</evidence>
<dbReference type="SMR" id="A0A1I7SW24"/>
<dbReference type="Proteomes" id="UP000582659">
    <property type="component" value="Unassembled WGS sequence"/>
</dbReference>
<dbReference type="WBParaSite" id="BXY_1725400.1">
    <property type="protein sequence ID" value="BXY_1725400.1"/>
    <property type="gene ID" value="BXY_1725400"/>
</dbReference>
<evidence type="ECO:0000313" key="10">
    <source>
        <dbReference type="WBParaSite" id="BXY_1725400.1"/>
    </source>
</evidence>
<evidence type="ECO:0000256" key="1">
    <source>
        <dbReference type="ARBA" id="ARBA00004613"/>
    </source>
</evidence>
<accession>A0A1I7SW24</accession>
<evidence type="ECO:0000256" key="2">
    <source>
        <dbReference type="ARBA" id="ARBA00010112"/>
    </source>
</evidence>
<dbReference type="OrthoDB" id="5916590at2759"/>
<evidence type="ECO:0000313" key="7">
    <source>
        <dbReference type="EMBL" id="CAG9098700.1"/>
    </source>
</evidence>
<comment type="similarity">
    <text evidence="2">Belongs to the nematode transthyretin-like family.</text>
</comment>
<dbReference type="AlphaFoldDB" id="A0A1I7SW24"/>